<evidence type="ECO:0000256" key="2">
    <source>
        <dbReference type="SAM" id="Phobius"/>
    </source>
</evidence>
<dbReference type="AlphaFoldDB" id="A0A849HD46"/>
<evidence type="ECO:0000313" key="3">
    <source>
        <dbReference type="EMBL" id="NNM45338.1"/>
    </source>
</evidence>
<dbReference type="Proteomes" id="UP000588586">
    <property type="component" value="Unassembled WGS sequence"/>
</dbReference>
<accession>A0A849HD46</accession>
<dbReference type="EMBL" id="JABEPQ010000001">
    <property type="protein sequence ID" value="NNM45338.1"/>
    <property type="molecule type" value="Genomic_DNA"/>
</dbReference>
<comment type="caution">
    <text evidence="3">The sequence shown here is derived from an EMBL/GenBank/DDBJ whole genome shotgun (WGS) entry which is preliminary data.</text>
</comment>
<evidence type="ECO:0000313" key="4">
    <source>
        <dbReference type="Proteomes" id="UP000588586"/>
    </source>
</evidence>
<feature type="region of interest" description="Disordered" evidence="1">
    <location>
        <begin position="144"/>
        <end position="166"/>
    </location>
</feature>
<feature type="compositionally biased region" description="Low complexity" evidence="1">
    <location>
        <begin position="224"/>
        <end position="239"/>
    </location>
</feature>
<proteinExistence type="predicted"/>
<name>A0A849HD46_9MICO</name>
<keyword evidence="2" id="KW-0472">Membrane</keyword>
<evidence type="ECO:0008006" key="5">
    <source>
        <dbReference type="Google" id="ProtNLM"/>
    </source>
</evidence>
<feature type="transmembrane region" description="Helical" evidence="2">
    <location>
        <begin position="39"/>
        <end position="58"/>
    </location>
</feature>
<dbReference type="RefSeq" id="WP_171242373.1">
    <property type="nucleotide sequence ID" value="NZ_JABEPQ010000001.1"/>
</dbReference>
<reference evidence="3 4" key="1">
    <citation type="submission" date="2020-04" db="EMBL/GenBank/DDBJ databases">
        <title>Knoellia sp. isolate from air conditioner.</title>
        <authorList>
            <person name="Chea S."/>
            <person name="Kim D.-U."/>
        </authorList>
    </citation>
    <scope>NUCLEOTIDE SEQUENCE [LARGE SCALE GENOMIC DNA]</scope>
    <source>
        <strain evidence="3 4">DB2414S</strain>
    </source>
</reference>
<protein>
    <recommendedName>
        <fullName evidence="5">Cell division protein FtsL</fullName>
    </recommendedName>
</protein>
<keyword evidence="2" id="KW-1133">Transmembrane helix</keyword>
<evidence type="ECO:0000256" key="1">
    <source>
        <dbReference type="SAM" id="MobiDB-lite"/>
    </source>
</evidence>
<keyword evidence="2" id="KW-0812">Transmembrane</keyword>
<feature type="region of interest" description="Disordered" evidence="1">
    <location>
        <begin position="194"/>
        <end position="239"/>
    </location>
</feature>
<gene>
    <name evidence="3" type="ORF">HJG52_04875</name>
</gene>
<keyword evidence="4" id="KW-1185">Reference proteome</keyword>
<sequence>MSQQTAAARLTARAPARRVDQPRPLRLVPAAVGRPGNGLFASLCVLLLGGGLFALLMLNTAMAEGSFTLHDLQSTSGELTDTQEALTEAIDAQRSPDNLAKRALGLGMVPSESAAFLRLSDGKVLGVAQAAKKDKAFSVVTAPQAAPTGSATKGATANGGPKTTVTTKGDVTTTTVVVTKPDGSVVTTVTSVNAKTKTTTSKSTTKPAPKTKTATKTAKDAKAKNTATTPSADTTPAAR</sequence>
<organism evidence="3 4">
    <name type="scientific">Knoellia koreensis</name>
    <dbReference type="NCBI Taxonomy" id="2730921"/>
    <lineage>
        <taxon>Bacteria</taxon>
        <taxon>Bacillati</taxon>
        <taxon>Actinomycetota</taxon>
        <taxon>Actinomycetes</taxon>
        <taxon>Micrococcales</taxon>
        <taxon>Intrasporangiaceae</taxon>
        <taxon>Knoellia</taxon>
    </lineage>
</organism>
<feature type="compositionally biased region" description="Low complexity" evidence="1">
    <location>
        <begin position="194"/>
        <end position="216"/>
    </location>
</feature>